<feature type="signal peptide" evidence="5">
    <location>
        <begin position="1"/>
        <end position="27"/>
    </location>
</feature>
<dbReference type="InterPro" id="IPR013517">
    <property type="entry name" value="FG-GAP"/>
</dbReference>
<keyword evidence="3" id="KW-0325">Glycoprotein</keyword>
<reference evidence="7 8" key="1">
    <citation type="submission" date="2020-06" db="EMBL/GenBank/DDBJ databases">
        <title>Dyadobacter sandarakinus sp. nov., isolated from the soil of the Arctic Yellow River Station.</title>
        <authorList>
            <person name="Zhang Y."/>
            <person name="Peng F."/>
        </authorList>
    </citation>
    <scope>NUCLEOTIDE SEQUENCE [LARGE SCALE GENOMIC DNA]</scope>
    <source>
        <strain evidence="7 8">Q3-56</strain>
    </source>
</reference>
<evidence type="ECO:0000256" key="2">
    <source>
        <dbReference type="ARBA" id="ARBA00022737"/>
    </source>
</evidence>
<dbReference type="Gene3D" id="2.130.10.130">
    <property type="entry name" value="Integrin alpha, N-terminal"/>
    <property type="match status" value="5"/>
</dbReference>
<dbReference type="SMART" id="SM00191">
    <property type="entry name" value="Int_alpha"/>
    <property type="match status" value="13"/>
</dbReference>
<feature type="chain" id="PRO_5047191690" evidence="5">
    <location>
        <begin position="28"/>
        <end position="1005"/>
    </location>
</feature>
<dbReference type="Pfam" id="PF14312">
    <property type="entry name" value="FG-GAP_2"/>
    <property type="match status" value="14"/>
</dbReference>
<dbReference type="NCBIfam" id="TIGR04183">
    <property type="entry name" value="Por_Secre_tail"/>
    <property type="match status" value="1"/>
</dbReference>
<dbReference type="RefSeq" id="WP_204663695.1">
    <property type="nucleotide sequence ID" value="NZ_CP056775.1"/>
</dbReference>
<evidence type="ECO:0000256" key="1">
    <source>
        <dbReference type="ARBA" id="ARBA00022729"/>
    </source>
</evidence>
<dbReference type="Pfam" id="PF18962">
    <property type="entry name" value="Por_Secre_tail"/>
    <property type="match status" value="1"/>
</dbReference>
<evidence type="ECO:0000313" key="8">
    <source>
        <dbReference type="Proteomes" id="UP000612680"/>
    </source>
</evidence>
<dbReference type="SUPFAM" id="SSF69318">
    <property type="entry name" value="Integrin alpha N-terminal domain"/>
    <property type="match status" value="1"/>
</dbReference>
<evidence type="ECO:0000256" key="4">
    <source>
        <dbReference type="SAM" id="MobiDB-lite"/>
    </source>
</evidence>
<dbReference type="InterPro" id="IPR026444">
    <property type="entry name" value="Secre_tail"/>
</dbReference>
<feature type="region of interest" description="Disordered" evidence="4">
    <location>
        <begin position="877"/>
        <end position="899"/>
    </location>
</feature>
<dbReference type="InterPro" id="IPR013519">
    <property type="entry name" value="Int_alpha_beta-p"/>
</dbReference>
<dbReference type="PANTHER" id="PTHR36220:SF1">
    <property type="entry name" value="GAMMA TUBULIN COMPLEX COMPONENT C-TERMINAL DOMAIN-CONTAINING PROTEIN"/>
    <property type="match status" value="1"/>
</dbReference>
<keyword evidence="1 5" id="KW-0732">Signal</keyword>
<dbReference type="EMBL" id="CP056775">
    <property type="protein sequence ID" value="QRR01408.1"/>
    <property type="molecule type" value="Genomic_DNA"/>
</dbReference>
<evidence type="ECO:0000259" key="6">
    <source>
        <dbReference type="Pfam" id="PF18962"/>
    </source>
</evidence>
<evidence type="ECO:0000256" key="5">
    <source>
        <dbReference type="SAM" id="SignalP"/>
    </source>
</evidence>
<organism evidence="7 8">
    <name type="scientific">Dyadobacter sandarakinus</name>
    <dbReference type="NCBI Taxonomy" id="2747268"/>
    <lineage>
        <taxon>Bacteria</taxon>
        <taxon>Pseudomonadati</taxon>
        <taxon>Bacteroidota</taxon>
        <taxon>Cytophagia</taxon>
        <taxon>Cytophagales</taxon>
        <taxon>Spirosomataceae</taxon>
        <taxon>Dyadobacter</taxon>
    </lineage>
</organism>
<evidence type="ECO:0000256" key="3">
    <source>
        <dbReference type="ARBA" id="ARBA00023180"/>
    </source>
</evidence>
<keyword evidence="2" id="KW-0677">Repeat</keyword>
<accession>A0ABX7I6Q7</accession>
<proteinExistence type="predicted"/>
<sequence length="1005" mass="106150">MKTLLQSSKKALFAWVLFSAIHLGAFAQNWDQIIKANAGDRNSKPSGTRSADDAYGYAVAVYGNYAVIGAPKEDENASGKSTLNNAGAAYVLHFENGSWKQVRKLVPSFRAAENNFGSSVSISGSYIVVGAYGESRISIGLPTLINAGAVYIFQKDQGGESNWGEVKRLTASVPDASDSFGYSVSISGEFLVVGAPLDAQDAAEANTKSQAGSAYIFRRDLGGLNNWGLARKIASIDRAVTDLFGVSVAVSGDNIVVGAYLDDVINSAGSTVWDAGSAYIFNRMQGGTDNWGQARKLTATTLLENGKFGESVAIDGDNVIVGAQKDAGAAYIYNKYKGGAGFWGVVKKLTAPFPANTDNFGQSVSIQGDYATVGAPFESQNSNEENTVYKSGSAYIFKRNQGSADNWGQVRKITASFRQQDDQFGSAVAVYGDNVIVGAPNEDDDEEEANQLFSAGSAYAYKAGNGGADNWGFLKKMVMEGSTPDDHFGYSVSISGKYAIVGAPFEDHDQQGGNAILDAGAAYILYNNGSKWSQVKKITAVTRWANDNFGQSVSINGKYAIVGAPQGNLNGIEEGYLENAGAAYIFYMDQGGAGNWGQVKKLAALNRHANDLFGKSVSMGENVAIVGAPLTDGTEGVHQYGSAYIFAKDQGSVNSWGQVTELAAPIRLADSNFGQSVSISGNYVIVGAPGDSFNSGGSMIPWTGAAYVFKKNTSAGSAWTLVKKIYANAHTALDRFGFSVAISGTTAIVGAYAESENSLEADSHHASGSAYIFKKDQGGTENWGQLKKLTASDRAADDYFGYSVSISGNWVIVGAYQEDENALGYGTAAMSGSAYIFRRDQNGSNAWGEVQKITALNRHPGDRFGYSVSISDTYAIAGSPDDSRDANEQNPLPGAGAASIFHSQPSTAARTSEFSFGVENEEEQSATEEMTIYPNPVVDRLFISAVAADKIASVSIMNASGRSVASSSGLSAEGITTSHLIAGTYIVRIVKRDGTSMLRKVVVAR</sequence>
<protein>
    <submittedName>
        <fullName evidence="7">T9SS type A sorting domain-containing protein</fullName>
    </submittedName>
</protein>
<name>A0ABX7I6Q7_9BACT</name>
<evidence type="ECO:0000313" key="7">
    <source>
        <dbReference type="EMBL" id="QRR01408.1"/>
    </source>
</evidence>
<gene>
    <name evidence="7" type="ORF">HWI92_11085</name>
</gene>
<dbReference type="InterPro" id="IPR028994">
    <property type="entry name" value="Integrin_alpha_N"/>
</dbReference>
<dbReference type="Proteomes" id="UP000612680">
    <property type="component" value="Chromosome"/>
</dbReference>
<feature type="domain" description="Secretion system C-terminal sorting" evidence="6">
    <location>
        <begin position="932"/>
        <end position="1003"/>
    </location>
</feature>
<keyword evidence="8" id="KW-1185">Reference proteome</keyword>
<dbReference type="PANTHER" id="PTHR36220">
    <property type="entry name" value="UNNAMED PRODUCT"/>
    <property type="match status" value="1"/>
</dbReference>